<dbReference type="InterPro" id="IPR015222">
    <property type="entry name" value="Tam41"/>
</dbReference>
<dbReference type="EC" id="2.7.7.41" evidence="6"/>
<dbReference type="GO" id="GO:0016024">
    <property type="term" value="P:CDP-diacylglycerol biosynthetic process"/>
    <property type="evidence" value="ECO:0007669"/>
    <property type="project" value="UniProtKB-UniPathway"/>
</dbReference>
<dbReference type="KEGG" id="kpin:30175365"/>
<dbReference type="UniPathway" id="UPA00557">
    <property type="reaction ID" value="UER00614"/>
</dbReference>
<dbReference type="GeneID" id="30175365"/>
<keyword evidence="9" id="KW-0808">Transferase</keyword>
<evidence type="ECO:0000313" key="21">
    <source>
        <dbReference type="Proteomes" id="UP000094020"/>
    </source>
</evidence>
<dbReference type="GO" id="GO:0032049">
    <property type="term" value="P:cardiolipin biosynthetic process"/>
    <property type="evidence" value="ECO:0007669"/>
    <property type="project" value="InterPro"/>
</dbReference>
<keyword evidence="21" id="KW-1185">Reference proteome</keyword>
<dbReference type="GO" id="GO:0005743">
    <property type="term" value="C:mitochondrial inner membrane"/>
    <property type="evidence" value="ECO:0007669"/>
    <property type="project" value="UniProtKB-SubCell"/>
</dbReference>
<dbReference type="Proteomes" id="UP000094020">
    <property type="component" value="Chromosome 2"/>
</dbReference>
<evidence type="ECO:0000256" key="7">
    <source>
        <dbReference type="ARBA" id="ARBA00018337"/>
    </source>
</evidence>
<dbReference type="Pfam" id="PF09139">
    <property type="entry name" value="Tam41_Mmp37"/>
    <property type="match status" value="1"/>
</dbReference>
<evidence type="ECO:0000256" key="18">
    <source>
        <dbReference type="ARBA" id="ARBA00029893"/>
    </source>
</evidence>
<reference evidence="20" key="2">
    <citation type="submission" date="2013-07" db="EMBL/GenBank/DDBJ databases">
        <authorList>
            <consortium name="The Broad Institute Genome Sequencing Platform"/>
            <person name="Cuomo C."/>
            <person name="Litvintseva A."/>
            <person name="Chen Y."/>
            <person name="Heitman J."/>
            <person name="Sun S."/>
            <person name="Springer D."/>
            <person name="Dromer F."/>
            <person name="Young S.K."/>
            <person name="Zeng Q."/>
            <person name="Gargeya S."/>
            <person name="Fitzgerald M."/>
            <person name="Abouelleil A."/>
            <person name="Alvarado L."/>
            <person name="Berlin A.M."/>
            <person name="Chapman S.B."/>
            <person name="Dewar J."/>
            <person name="Goldberg J."/>
            <person name="Griggs A."/>
            <person name="Gujja S."/>
            <person name="Hansen M."/>
            <person name="Howarth C."/>
            <person name="Imamovic A."/>
            <person name="Larimer J."/>
            <person name="McCowan C."/>
            <person name="Murphy C."/>
            <person name="Pearson M."/>
            <person name="Priest M."/>
            <person name="Roberts A."/>
            <person name="Saif S."/>
            <person name="Shea T."/>
            <person name="Sykes S."/>
            <person name="Wortman J."/>
            <person name="Nusbaum C."/>
            <person name="Birren B."/>
        </authorList>
    </citation>
    <scope>NUCLEOTIDE SEQUENCE</scope>
    <source>
        <strain evidence="20">CBS 10737</strain>
    </source>
</reference>
<keyword evidence="10" id="KW-0548">Nucleotidyltransferase</keyword>
<proteinExistence type="inferred from homology"/>
<comment type="cofactor">
    <cofactor evidence="1">
        <name>Mg(2+)</name>
        <dbReference type="ChEBI" id="CHEBI:18420"/>
    </cofactor>
</comment>
<dbReference type="PANTHER" id="PTHR13619">
    <property type="entry name" value="PHOSPHATIDATE CYTIDYLYLTRANSFERASE, MITOCHONDRIAL"/>
    <property type="match status" value="1"/>
</dbReference>
<protein>
    <recommendedName>
        <fullName evidence="7">Phosphatidate cytidylyltransferase, mitochondrial</fullName>
        <ecNumber evidence="6">2.7.7.41</ecNumber>
    </recommendedName>
    <alternativeName>
        <fullName evidence="18">CDP-diacylglycerol synthase</fullName>
    </alternativeName>
</protein>
<evidence type="ECO:0000256" key="14">
    <source>
        <dbReference type="ARBA" id="ARBA00023128"/>
    </source>
</evidence>
<reference evidence="19" key="1">
    <citation type="submission" date="2013-07" db="EMBL/GenBank/DDBJ databases">
        <title>The Genome Sequence of Cryptococcus pinus CBS10737.</title>
        <authorList>
            <consortium name="The Broad Institute Genome Sequencing Platform"/>
            <person name="Cuomo C."/>
            <person name="Litvintseva A."/>
            <person name="Chen Y."/>
            <person name="Heitman J."/>
            <person name="Sun S."/>
            <person name="Springer D."/>
            <person name="Dromer F."/>
            <person name="Young S.K."/>
            <person name="Zeng Q."/>
            <person name="Gargeya S."/>
            <person name="Fitzgerald M."/>
            <person name="Abouelleil A."/>
            <person name="Alvarado L."/>
            <person name="Berlin A.M."/>
            <person name="Chapman S.B."/>
            <person name="Dewar J."/>
            <person name="Goldberg J."/>
            <person name="Griggs A."/>
            <person name="Gujja S."/>
            <person name="Hansen M."/>
            <person name="Howarth C."/>
            <person name="Imamovic A."/>
            <person name="Larimer J."/>
            <person name="McCowan C."/>
            <person name="Murphy C."/>
            <person name="Pearson M."/>
            <person name="Priest M."/>
            <person name="Roberts A."/>
            <person name="Saif S."/>
            <person name="Shea T."/>
            <person name="Sykes S."/>
            <person name="Wortman J."/>
            <person name="Nusbaum C."/>
            <person name="Birren B."/>
        </authorList>
    </citation>
    <scope>NUCLEOTIDE SEQUENCE [LARGE SCALE GENOMIC DNA]</scope>
    <source>
        <strain evidence="19">CBS 10737</strain>
    </source>
</reference>
<evidence type="ECO:0000256" key="1">
    <source>
        <dbReference type="ARBA" id="ARBA00001946"/>
    </source>
</evidence>
<keyword evidence="15" id="KW-0472">Membrane</keyword>
<evidence type="ECO:0000313" key="19">
    <source>
        <dbReference type="EMBL" id="OCF47218.1"/>
    </source>
</evidence>
<comment type="subcellular location">
    <subcellularLocation>
        <location evidence="2">Mitochondrion inner membrane</location>
        <topology evidence="2">Peripheral membrane protein</topology>
        <orientation evidence="2">Matrix side</orientation>
    </subcellularLocation>
</comment>
<comment type="pathway">
    <text evidence="3">Phospholipid metabolism; CDP-diacylglycerol biosynthesis; CDP-diacylglycerol from sn-glycerol 3-phosphate: step 3/3.</text>
</comment>
<reference evidence="20" key="4">
    <citation type="submission" date="2024-02" db="EMBL/GenBank/DDBJ databases">
        <title>Comparative genomics of Cryptococcus and Kwoniella reveals pathogenesis evolution and contrasting modes of karyotype evolution via chromosome fusion or intercentromeric recombination.</title>
        <authorList>
            <person name="Coelho M.A."/>
            <person name="David-Palma M."/>
            <person name="Shea T."/>
            <person name="Bowers K."/>
            <person name="McGinley-Smith S."/>
            <person name="Mohammad A.W."/>
            <person name="Gnirke A."/>
            <person name="Yurkov A.M."/>
            <person name="Nowrousian M."/>
            <person name="Sun S."/>
            <person name="Cuomo C.A."/>
            <person name="Heitman J."/>
        </authorList>
    </citation>
    <scope>NUCLEOTIDE SEQUENCE</scope>
    <source>
        <strain evidence="20">CBS 10737</strain>
    </source>
</reference>
<evidence type="ECO:0000256" key="16">
    <source>
        <dbReference type="ARBA" id="ARBA00023209"/>
    </source>
</evidence>
<evidence type="ECO:0000256" key="6">
    <source>
        <dbReference type="ARBA" id="ARBA00012487"/>
    </source>
</evidence>
<evidence type="ECO:0000256" key="15">
    <source>
        <dbReference type="ARBA" id="ARBA00023136"/>
    </source>
</evidence>
<evidence type="ECO:0000256" key="8">
    <source>
        <dbReference type="ARBA" id="ARBA00022516"/>
    </source>
</evidence>
<dbReference type="RefSeq" id="XP_019008437.1">
    <property type="nucleotide sequence ID" value="XM_019158691.1"/>
</dbReference>
<evidence type="ECO:0000256" key="17">
    <source>
        <dbReference type="ARBA" id="ARBA00023264"/>
    </source>
</evidence>
<evidence type="ECO:0000256" key="13">
    <source>
        <dbReference type="ARBA" id="ARBA00023098"/>
    </source>
</evidence>
<dbReference type="PANTHER" id="PTHR13619:SF0">
    <property type="entry name" value="PHOSPHATIDATE CYTIDYLYLTRANSFERASE, MITOCHONDRIAL"/>
    <property type="match status" value="1"/>
</dbReference>
<accession>A0A1B9HVD1</accession>
<comment type="pathway">
    <text evidence="4">Lipid metabolism.</text>
</comment>
<dbReference type="PIRSF" id="PIRSF028840">
    <property type="entry name" value="Mmp37"/>
    <property type="match status" value="1"/>
</dbReference>
<keyword evidence="14" id="KW-0496">Mitochondrion</keyword>
<evidence type="ECO:0000256" key="2">
    <source>
        <dbReference type="ARBA" id="ARBA00004443"/>
    </source>
</evidence>
<dbReference type="EMBL" id="CP144520">
    <property type="protein sequence ID" value="WWC67994.1"/>
    <property type="molecule type" value="Genomic_DNA"/>
</dbReference>
<evidence type="ECO:0000256" key="3">
    <source>
        <dbReference type="ARBA" id="ARBA00005119"/>
    </source>
</evidence>
<reference evidence="19" key="3">
    <citation type="submission" date="2016-07" db="EMBL/GenBank/DDBJ databases">
        <title>Evolution of pathogenesis and genome organization in the Tremellales.</title>
        <authorList>
            <person name="Cuomo C."/>
            <person name="Litvintseva A."/>
            <person name="Heitman J."/>
            <person name="Chen Y."/>
            <person name="Sun S."/>
            <person name="Springer D."/>
            <person name="Dromer F."/>
            <person name="Young S."/>
            <person name="Zeng Q."/>
            <person name="Chapman S."/>
            <person name="Gujja S."/>
            <person name="Saif S."/>
            <person name="Birren B."/>
        </authorList>
    </citation>
    <scope>NUCLEOTIDE SEQUENCE</scope>
    <source>
        <strain evidence="19">CBS 10737</strain>
    </source>
</reference>
<evidence type="ECO:0000256" key="10">
    <source>
        <dbReference type="ARBA" id="ARBA00022695"/>
    </source>
</evidence>
<keyword evidence="12" id="KW-0460">Magnesium</keyword>
<keyword evidence="8" id="KW-0444">Lipid biosynthesis</keyword>
<dbReference type="EMBL" id="KV700117">
    <property type="protein sequence ID" value="OCF47218.1"/>
    <property type="molecule type" value="Genomic_DNA"/>
</dbReference>
<keyword evidence="16" id="KW-0594">Phospholipid biosynthesis</keyword>
<evidence type="ECO:0000313" key="20">
    <source>
        <dbReference type="EMBL" id="WWC67994.1"/>
    </source>
</evidence>
<dbReference type="OrthoDB" id="341477at2759"/>
<dbReference type="AlphaFoldDB" id="A0A1B9HVD1"/>
<evidence type="ECO:0000256" key="4">
    <source>
        <dbReference type="ARBA" id="ARBA00005189"/>
    </source>
</evidence>
<keyword evidence="13" id="KW-0443">Lipid metabolism</keyword>
<evidence type="ECO:0000256" key="11">
    <source>
        <dbReference type="ARBA" id="ARBA00022792"/>
    </source>
</evidence>
<keyword evidence="11" id="KW-0999">Mitochondrion inner membrane</keyword>
<evidence type="ECO:0000256" key="5">
    <source>
        <dbReference type="ARBA" id="ARBA00005458"/>
    </source>
</evidence>
<keyword evidence="17" id="KW-1208">Phospholipid metabolism</keyword>
<dbReference type="STRING" id="1296096.A0A1B9HVD1"/>
<organism evidence="19">
    <name type="scientific">Kwoniella pini CBS 10737</name>
    <dbReference type="NCBI Taxonomy" id="1296096"/>
    <lineage>
        <taxon>Eukaryota</taxon>
        <taxon>Fungi</taxon>
        <taxon>Dikarya</taxon>
        <taxon>Basidiomycota</taxon>
        <taxon>Agaricomycotina</taxon>
        <taxon>Tremellomycetes</taxon>
        <taxon>Tremellales</taxon>
        <taxon>Cryptococcaceae</taxon>
        <taxon>Kwoniella</taxon>
    </lineage>
</organism>
<comment type="similarity">
    <text evidence="5">Belongs to the TAM41 family.</text>
</comment>
<name>A0A1B9HVD1_9TREE</name>
<gene>
    <name evidence="19" type="ORF">I206_06996</name>
    <name evidence="20" type="ORF">I206_101913</name>
</gene>
<sequence length="429" mass="48195">MALQLSKPLSLALRSSSSLALVSSSSRTKLPFTLSPLINITSNAQLRSRNRSQAVHIRINVRNLVSDAQKPKGLPSDQQASYNQLRPLIDTFEAPIDWAVAYGSGVMKQAQTKPGDSPSLVDLLLSTSSPIDFHTINLRQNPSHYPLHARLIGAKGISHIQENWGANVWYVTNVKIGNTSVKYGIISNSSLIQDLNEWKTFYLSGRLQKPTLPLILSNSSLNELNQAIKKNLKSALCFGLLLCPKEFKEDYLWEKITGLSYSGDPRMSIPGGENPEKIKNIVRGLGAREGFRNMYEPFLKELGIGFLEDKDKKEDKFKNGWKGEGESLLYQPNSTEYQIQLFNSLPLSLRHSVLSHFPNVSNQQSEKEELLTKIKDPKFIPTISSELRNIIHKPALRQSIKGLFTAGFTKSFWYALAKIQKWFKGRAKK</sequence>
<evidence type="ECO:0000256" key="12">
    <source>
        <dbReference type="ARBA" id="ARBA00022842"/>
    </source>
</evidence>
<dbReference type="GO" id="GO:0004605">
    <property type="term" value="F:phosphatidate cytidylyltransferase activity"/>
    <property type="evidence" value="ECO:0007669"/>
    <property type="project" value="UniProtKB-EC"/>
</dbReference>
<evidence type="ECO:0000256" key="9">
    <source>
        <dbReference type="ARBA" id="ARBA00022679"/>
    </source>
</evidence>